<comment type="caution">
    <text evidence="2">The sequence shown here is derived from an EMBL/GenBank/DDBJ whole genome shotgun (WGS) entry which is preliminary data.</text>
</comment>
<feature type="transmembrane region" description="Helical" evidence="1">
    <location>
        <begin position="280"/>
        <end position="298"/>
    </location>
</feature>
<keyword evidence="1" id="KW-1133">Transmembrane helix</keyword>
<organism evidence="2 3">
    <name type="scientific">Triparma laevis f. longispina</name>
    <dbReference type="NCBI Taxonomy" id="1714387"/>
    <lineage>
        <taxon>Eukaryota</taxon>
        <taxon>Sar</taxon>
        <taxon>Stramenopiles</taxon>
        <taxon>Ochrophyta</taxon>
        <taxon>Bolidophyceae</taxon>
        <taxon>Parmales</taxon>
        <taxon>Triparmaceae</taxon>
        <taxon>Triparma</taxon>
    </lineage>
</organism>
<feature type="transmembrane region" description="Helical" evidence="1">
    <location>
        <begin position="310"/>
        <end position="329"/>
    </location>
</feature>
<feature type="transmembrane region" description="Helical" evidence="1">
    <location>
        <begin position="406"/>
        <end position="425"/>
    </location>
</feature>
<feature type="transmembrane region" description="Helical" evidence="1">
    <location>
        <begin position="683"/>
        <end position="705"/>
    </location>
</feature>
<protein>
    <submittedName>
        <fullName evidence="2">Uncharacterized protein</fullName>
    </submittedName>
</protein>
<evidence type="ECO:0000313" key="2">
    <source>
        <dbReference type="EMBL" id="GMI06494.1"/>
    </source>
</evidence>
<dbReference type="EMBL" id="BRXW01000100">
    <property type="protein sequence ID" value="GMI06494.1"/>
    <property type="molecule type" value="Genomic_DNA"/>
</dbReference>
<reference evidence="3" key="1">
    <citation type="journal article" date="2023" name="Commun. Biol.">
        <title>Genome analysis of Parmales, the sister group of diatoms, reveals the evolutionary specialization of diatoms from phago-mixotrophs to photoautotrophs.</title>
        <authorList>
            <person name="Ban H."/>
            <person name="Sato S."/>
            <person name="Yoshikawa S."/>
            <person name="Yamada K."/>
            <person name="Nakamura Y."/>
            <person name="Ichinomiya M."/>
            <person name="Sato N."/>
            <person name="Blanc-Mathieu R."/>
            <person name="Endo H."/>
            <person name="Kuwata A."/>
            <person name="Ogata H."/>
        </authorList>
    </citation>
    <scope>NUCLEOTIDE SEQUENCE [LARGE SCALE GENOMIC DNA]</scope>
    <source>
        <strain evidence="3">NIES 3700</strain>
    </source>
</reference>
<feature type="transmembrane region" description="Helical" evidence="1">
    <location>
        <begin position="50"/>
        <end position="69"/>
    </location>
</feature>
<feature type="transmembrane region" description="Helical" evidence="1">
    <location>
        <begin position="106"/>
        <end position="124"/>
    </location>
</feature>
<name>A0A9W7CKX1_9STRA</name>
<evidence type="ECO:0000256" key="1">
    <source>
        <dbReference type="SAM" id="Phobius"/>
    </source>
</evidence>
<feature type="transmembrane region" description="Helical" evidence="1">
    <location>
        <begin position="744"/>
        <end position="763"/>
    </location>
</feature>
<keyword evidence="1" id="KW-0472">Membrane</keyword>
<keyword evidence="1" id="KW-0812">Transmembrane</keyword>
<sequence>MPPPSKPVTELATIYLVIMFLISMVAPLLAVHAALFNDESAYRWEKYDDFWSWTFEPLSFGAMGISFLLKPRREDKKYKVFLYTQYVIYGFTIPIIRWSFLGDKYLASICLRVVLWVILLMFGLRVRSEVASLPDERLSTFLTQDLFKEGLLVGLAQLAFLSFSSVQCEAKTMAGNWKPMLCNSTYNPSCQSVELVEEIDPALNFCTHTINGTAAEQDFCGYKQCTRTLFSQVGLGTIITAYNMIKIISKIAPKHIVDRHIVNFRKAAAMDFNLEEAVQCFGLLNSAWCAMFLLGNYGTMGDFHDTREEAIQISILSFGLGLLLITAIWKFFVIKSEIRAEAANSNSGEDCGDAHIDTDEHILPESSPPLTEMSSFWFFCGVTVSTCQTVFNVAATLTDDLNDDALSILTMPFSLMFFIGAFFCQPRRVSPSYMWKLKAHFACYAYVSMTAWCMWDVQGKGKIGIFSLAIHLPLVAVFTLLFHWALKLRAAIARLPNKDLEPFLVETMFKGLLRTAISQLFFSFRATKCVFEIGNFEECANAISSATYISLYIFIFWLGELVHNSVKSDWRKELNISIEQIAQMKNLGLFRGVQGIFTLTFTGCGIFLFSTMDSEHNDYVTIWVVGFIGVGASISTLLIEAYMTLKAQRMKFRSMNSSMGEEGGSKKGKKEEETEELVEECSWIFVGTSVLLTSTVCALSIMSAITLEDRYFLLSRVILAIAGISFVLSLFMKPKRTDKRYKTFLVFHFISFIGAKEICVAIGDYRKGILVGWVLALARLFLWTLLFNQGVKMRAVAARLPPKELSQFLCQTVLVKGSSAIAPIIFFLV</sequence>
<feature type="transmembrane region" description="Helical" evidence="1">
    <location>
        <begin position="587"/>
        <end position="609"/>
    </location>
</feature>
<keyword evidence="3" id="KW-1185">Reference proteome</keyword>
<dbReference type="Proteomes" id="UP001165122">
    <property type="component" value="Unassembled WGS sequence"/>
</dbReference>
<gene>
    <name evidence="2" type="ORF">TrLO_g11811</name>
</gene>
<feature type="transmembrane region" description="Helical" evidence="1">
    <location>
        <begin position="769"/>
        <end position="787"/>
    </location>
</feature>
<feature type="transmembrane region" description="Helical" evidence="1">
    <location>
        <begin position="12"/>
        <end position="30"/>
    </location>
</feature>
<feature type="transmembrane region" description="Helical" evidence="1">
    <location>
        <begin position="621"/>
        <end position="645"/>
    </location>
</feature>
<feature type="transmembrane region" description="Helical" evidence="1">
    <location>
        <begin position="437"/>
        <end position="457"/>
    </location>
</feature>
<feature type="transmembrane region" description="Helical" evidence="1">
    <location>
        <begin position="463"/>
        <end position="486"/>
    </location>
</feature>
<evidence type="ECO:0000313" key="3">
    <source>
        <dbReference type="Proteomes" id="UP001165122"/>
    </source>
</evidence>
<feature type="transmembrane region" description="Helical" evidence="1">
    <location>
        <begin position="376"/>
        <end position="394"/>
    </location>
</feature>
<feature type="transmembrane region" description="Helical" evidence="1">
    <location>
        <begin position="81"/>
        <end position="100"/>
    </location>
</feature>
<dbReference type="AlphaFoldDB" id="A0A9W7CKX1"/>
<feature type="transmembrane region" description="Helical" evidence="1">
    <location>
        <begin position="711"/>
        <end position="732"/>
    </location>
</feature>
<accession>A0A9W7CKX1</accession>
<proteinExistence type="predicted"/>